<dbReference type="Proteomes" id="UP000683360">
    <property type="component" value="Unassembled WGS sequence"/>
</dbReference>
<name>A0A8S3QAK9_MYTED</name>
<dbReference type="InterPro" id="IPR011545">
    <property type="entry name" value="DEAD/DEAH_box_helicase_dom"/>
</dbReference>
<gene>
    <name evidence="2" type="ORF">MEDL_7459</name>
</gene>
<dbReference type="SUPFAM" id="SSF52540">
    <property type="entry name" value="P-loop containing nucleoside triphosphate hydrolases"/>
    <property type="match status" value="1"/>
</dbReference>
<proteinExistence type="predicted"/>
<comment type="caution">
    <text evidence="2">The sequence shown here is derived from an EMBL/GenBank/DDBJ whole genome shotgun (WGS) entry which is preliminary data.</text>
</comment>
<accession>A0A8S3QAK9</accession>
<dbReference type="GO" id="GO:0003676">
    <property type="term" value="F:nucleic acid binding"/>
    <property type="evidence" value="ECO:0007669"/>
    <property type="project" value="InterPro"/>
</dbReference>
<sequence length="156" mass="17676">MADFEKKIRLVNEIKLVLATINKLRGTEFRILKPAQFLCIREALIRDTLAVLPTGYGKSLIFETLPYFRNSSILVISPLNSIIEEQLVRYGDKAVHLNSDIVRCLKTGVLSETCQADIEKLKSCSFLTSWVTQNSLLTKLCLDFLSQRNGRVKSLI</sequence>
<dbReference type="EMBL" id="CAJPWZ010000381">
    <property type="protein sequence ID" value="CAG2192324.1"/>
    <property type="molecule type" value="Genomic_DNA"/>
</dbReference>
<dbReference type="OrthoDB" id="6050068at2759"/>
<dbReference type="AlphaFoldDB" id="A0A8S3QAK9"/>
<feature type="domain" description="DEAD/DEAH-box helicase" evidence="1">
    <location>
        <begin position="34"/>
        <end position="127"/>
    </location>
</feature>
<dbReference type="Pfam" id="PF00270">
    <property type="entry name" value="DEAD"/>
    <property type="match status" value="1"/>
</dbReference>
<evidence type="ECO:0000259" key="1">
    <source>
        <dbReference type="Pfam" id="PF00270"/>
    </source>
</evidence>
<organism evidence="2 3">
    <name type="scientific">Mytilus edulis</name>
    <name type="common">Blue mussel</name>
    <dbReference type="NCBI Taxonomy" id="6550"/>
    <lineage>
        <taxon>Eukaryota</taxon>
        <taxon>Metazoa</taxon>
        <taxon>Spiralia</taxon>
        <taxon>Lophotrochozoa</taxon>
        <taxon>Mollusca</taxon>
        <taxon>Bivalvia</taxon>
        <taxon>Autobranchia</taxon>
        <taxon>Pteriomorphia</taxon>
        <taxon>Mytilida</taxon>
        <taxon>Mytiloidea</taxon>
        <taxon>Mytilidae</taxon>
        <taxon>Mytilinae</taxon>
        <taxon>Mytilus</taxon>
    </lineage>
</organism>
<evidence type="ECO:0000313" key="2">
    <source>
        <dbReference type="EMBL" id="CAG2192324.1"/>
    </source>
</evidence>
<reference evidence="2" key="1">
    <citation type="submission" date="2021-03" db="EMBL/GenBank/DDBJ databases">
        <authorList>
            <person name="Bekaert M."/>
        </authorList>
    </citation>
    <scope>NUCLEOTIDE SEQUENCE</scope>
</reference>
<keyword evidence="3" id="KW-1185">Reference proteome</keyword>
<dbReference type="Gene3D" id="3.40.50.300">
    <property type="entry name" value="P-loop containing nucleotide triphosphate hydrolases"/>
    <property type="match status" value="1"/>
</dbReference>
<dbReference type="InterPro" id="IPR027417">
    <property type="entry name" value="P-loop_NTPase"/>
</dbReference>
<dbReference type="GO" id="GO:0005524">
    <property type="term" value="F:ATP binding"/>
    <property type="evidence" value="ECO:0007669"/>
    <property type="project" value="InterPro"/>
</dbReference>
<protein>
    <recommendedName>
        <fullName evidence="1">DEAD/DEAH-box helicase domain-containing protein</fullName>
    </recommendedName>
</protein>
<evidence type="ECO:0000313" key="3">
    <source>
        <dbReference type="Proteomes" id="UP000683360"/>
    </source>
</evidence>